<reference evidence="2 3" key="1">
    <citation type="journal article" date="2013" name="BMC Genomics">
        <title>The genome and transcriptome of the pine saprophyte Ophiostoma piceae, and a comparison with the bark beetle-associated pine pathogen Grosmannia clavigera.</title>
        <authorList>
            <person name="Haridas S."/>
            <person name="Wang Y."/>
            <person name="Lim L."/>
            <person name="Massoumi Alamouti S."/>
            <person name="Jackman S."/>
            <person name="Docking R."/>
            <person name="Robertson G."/>
            <person name="Birol I."/>
            <person name="Bohlmann J."/>
            <person name="Breuil C."/>
        </authorList>
    </citation>
    <scope>NUCLEOTIDE SEQUENCE [LARGE SCALE GENOMIC DNA]</scope>
    <source>
        <strain evidence="2 3">UAMH 11346</strain>
    </source>
</reference>
<evidence type="ECO:0000259" key="1">
    <source>
        <dbReference type="Pfam" id="PF07364"/>
    </source>
</evidence>
<feature type="domain" description="Microcystin LR degradation protein MlrC N-terminal" evidence="1">
    <location>
        <begin position="82"/>
        <end position="123"/>
    </location>
</feature>
<gene>
    <name evidence="2" type="ORF">F503_03105</name>
</gene>
<protein>
    <recommendedName>
        <fullName evidence="1">Microcystin LR degradation protein MlrC N-terminal domain-containing protein</fullName>
    </recommendedName>
</protein>
<sequence length="126" mass="13199">MGARLDEYRVLACISMLTTREAVAVGCGAMASETTPRKLQIAVGGIGHETNSFSKGVTPLEKFLRGGEFPAAMTGDGQGCVGAPVADEAFERLAIRIVDALKAAGPLDAVYLDLHGSMMTESLGRR</sequence>
<organism evidence="2 3">
    <name type="scientific">Ophiostoma piceae (strain UAMH 11346)</name>
    <name type="common">Sap stain fungus</name>
    <dbReference type="NCBI Taxonomy" id="1262450"/>
    <lineage>
        <taxon>Eukaryota</taxon>
        <taxon>Fungi</taxon>
        <taxon>Dikarya</taxon>
        <taxon>Ascomycota</taxon>
        <taxon>Pezizomycotina</taxon>
        <taxon>Sordariomycetes</taxon>
        <taxon>Sordariomycetidae</taxon>
        <taxon>Ophiostomatales</taxon>
        <taxon>Ophiostomataceae</taxon>
        <taxon>Ophiostoma</taxon>
    </lineage>
</organism>
<dbReference type="AlphaFoldDB" id="S3CJQ9"/>
<name>S3CJQ9_OPHP1</name>
<accession>S3CJQ9</accession>
<dbReference type="InterPro" id="IPR015995">
    <property type="entry name" value="MlrC_N"/>
</dbReference>
<proteinExistence type="predicted"/>
<keyword evidence="3" id="KW-1185">Reference proteome</keyword>
<dbReference type="Proteomes" id="UP000016923">
    <property type="component" value="Unassembled WGS sequence"/>
</dbReference>
<evidence type="ECO:0000313" key="3">
    <source>
        <dbReference type="Proteomes" id="UP000016923"/>
    </source>
</evidence>
<dbReference type="EMBL" id="KE148152">
    <property type="protein sequence ID" value="EPE06678.1"/>
    <property type="molecule type" value="Genomic_DNA"/>
</dbReference>
<dbReference type="Pfam" id="PF07364">
    <property type="entry name" value="DUF1485"/>
    <property type="match status" value="1"/>
</dbReference>
<dbReference type="VEuPathDB" id="FungiDB:F503_03105"/>
<dbReference type="HOGENOM" id="CLU_1982223_0_0_1"/>
<evidence type="ECO:0000313" key="2">
    <source>
        <dbReference type="EMBL" id="EPE06678.1"/>
    </source>
</evidence>